<keyword evidence="2" id="KW-0472">Membrane</keyword>
<dbReference type="Proteomes" id="UP000326062">
    <property type="component" value="Unassembled WGS sequence"/>
</dbReference>
<feature type="transmembrane region" description="Helical" evidence="2">
    <location>
        <begin position="90"/>
        <end position="115"/>
    </location>
</feature>
<evidence type="ECO:0000256" key="2">
    <source>
        <dbReference type="SAM" id="Phobius"/>
    </source>
</evidence>
<gene>
    <name evidence="3" type="ORF">FD755_023752</name>
</gene>
<accession>A0A5N3VW28</accession>
<evidence type="ECO:0000313" key="3">
    <source>
        <dbReference type="EMBL" id="KAB0353548.1"/>
    </source>
</evidence>
<keyword evidence="4" id="KW-1185">Reference proteome</keyword>
<evidence type="ECO:0000313" key="4">
    <source>
        <dbReference type="Proteomes" id="UP000326062"/>
    </source>
</evidence>
<feature type="region of interest" description="Disordered" evidence="1">
    <location>
        <begin position="151"/>
        <end position="183"/>
    </location>
</feature>
<keyword evidence="2" id="KW-0812">Transmembrane</keyword>
<dbReference type="EMBL" id="VCEB01000732">
    <property type="protein sequence ID" value="KAB0353548.1"/>
    <property type="molecule type" value="Genomic_DNA"/>
</dbReference>
<name>A0A5N3VW28_MUNRE</name>
<dbReference type="AlphaFoldDB" id="A0A5N3VW28"/>
<feature type="transmembrane region" description="Helical" evidence="2">
    <location>
        <begin position="58"/>
        <end position="78"/>
    </location>
</feature>
<organism evidence="3 4">
    <name type="scientific">Muntiacus reevesi</name>
    <name type="common">Reeves' muntjac</name>
    <name type="synonym">Cervus reevesi</name>
    <dbReference type="NCBI Taxonomy" id="9886"/>
    <lineage>
        <taxon>Eukaryota</taxon>
        <taxon>Metazoa</taxon>
        <taxon>Chordata</taxon>
        <taxon>Craniata</taxon>
        <taxon>Vertebrata</taxon>
        <taxon>Euteleostomi</taxon>
        <taxon>Mammalia</taxon>
        <taxon>Eutheria</taxon>
        <taxon>Laurasiatheria</taxon>
        <taxon>Artiodactyla</taxon>
        <taxon>Ruminantia</taxon>
        <taxon>Pecora</taxon>
        <taxon>Cervidae</taxon>
        <taxon>Muntiacinae</taxon>
        <taxon>Muntiacus</taxon>
    </lineage>
</organism>
<sequence length="183" mass="20187">MPRSGIAESYGSSISSFLRSLHTVFHSGCTSLHSHQHHLYVFLRKMSNSAMKPSGPGLLFAGRFLITVSISLLVMVLLRSSISSWNFLHVYRAATVFPVIVLCGAHSVGLMWWMLAREVLPMQIEKEEQAAAEKAVTKEFTTTQSEVADWSEGVQVPSPSTEDWSAAPTAQATEWVGTTTEWS</sequence>
<reference evidence="3 4" key="1">
    <citation type="submission" date="2019-06" db="EMBL/GenBank/DDBJ databases">
        <title>Discovery of a novel chromosome fission-fusion reversal in muntjac.</title>
        <authorList>
            <person name="Mudd A.B."/>
            <person name="Bredeson J.V."/>
            <person name="Baum R."/>
            <person name="Hockemeyer D."/>
            <person name="Rokhsar D.S."/>
        </authorList>
    </citation>
    <scope>NUCLEOTIDE SEQUENCE [LARGE SCALE GENOMIC DNA]</scope>
    <source>
        <strain evidence="3">UCam_UCB_Mr</strain>
        <tissue evidence="3">Fibroblast cell line</tissue>
    </source>
</reference>
<proteinExistence type="predicted"/>
<comment type="caution">
    <text evidence="3">The sequence shown here is derived from an EMBL/GenBank/DDBJ whole genome shotgun (WGS) entry which is preliminary data.</text>
</comment>
<feature type="compositionally biased region" description="Polar residues" evidence="1">
    <location>
        <begin position="157"/>
        <end position="183"/>
    </location>
</feature>
<evidence type="ECO:0000256" key="1">
    <source>
        <dbReference type="SAM" id="MobiDB-lite"/>
    </source>
</evidence>
<keyword evidence="2" id="KW-1133">Transmembrane helix</keyword>
<protein>
    <submittedName>
        <fullName evidence="3">Uncharacterized protein</fullName>
    </submittedName>
</protein>